<feature type="domain" description="HTH IS21-type" evidence="1">
    <location>
        <begin position="3"/>
        <end position="65"/>
    </location>
</feature>
<dbReference type="GO" id="GO:0000150">
    <property type="term" value="F:DNA strand exchange activity"/>
    <property type="evidence" value="ECO:0007669"/>
    <property type="project" value="InterPro"/>
</dbReference>
<name>A0AAI9KWU3_AERCA</name>
<accession>A0AAI9KWU3</accession>
<evidence type="ECO:0000313" key="2">
    <source>
        <dbReference type="EMBL" id="GJA56525.1"/>
    </source>
</evidence>
<sequence length="84" mass="10181">METITKIRRLRLDKGQSISAIARDLNLSRNTVKKYLNTTDLPSYQRRRQPRPQLGQWQQRLSDWLTADHHLPKRQRRTARRLFE</sequence>
<dbReference type="Pfam" id="PF02796">
    <property type="entry name" value="HTH_7"/>
    <property type="match status" value="1"/>
</dbReference>
<dbReference type="GO" id="GO:0003677">
    <property type="term" value="F:DNA binding"/>
    <property type="evidence" value="ECO:0007669"/>
    <property type="project" value="InterPro"/>
</dbReference>
<dbReference type="PROSITE" id="PS50531">
    <property type="entry name" value="HTH_IS21"/>
    <property type="match status" value="1"/>
</dbReference>
<dbReference type="EMBL" id="BPNL01000074">
    <property type="protein sequence ID" value="GJA56525.1"/>
    <property type="molecule type" value="Genomic_DNA"/>
</dbReference>
<protein>
    <recommendedName>
        <fullName evidence="1">HTH IS21-type domain-containing protein</fullName>
    </recommendedName>
</protein>
<dbReference type="RefSeq" id="WP_223920435.1">
    <property type="nucleotide sequence ID" value="NZ_BPNL01000074.1"/>
</dbReference>
<dbReference type="AlphaFoldDB" id="A0AAI9KWU3"/>
<reference evidence="2" key="1">
    <citation type="submission" date="2021-07" db="EMBL/GenBank/DDBJ databases">
        <title>Draft genome sequence of carbapenem-resistant Aeromonas spp. in Japan.</title>
        <authorList>
            <person name="Maehana S."/>
            <person name="Suzuki M."/>
            <person name="Kitasato H."/>
        </authorList>
    </citation>
    <scope>NUCLEOTIDE SEQUENCE</scope>
    <source>
        <strain evidence="2">KAM348</strain>
    </source>
</reference>
<proteinExistence type="predicted"/>
<evidence type="ECO:0000259" key="1">
    <source>
        <dbReference type="PROSITE" id="PS50531"/>
    </source>
</evidence>
<dbReference type="Gene3D" id="1.10.10.60">
    <property type="entry name" value="Homeodomain-like"/>
    <property type="match status" value="1"/>
</dbReference>
<organism evidence="2 3">
    <name type="scientific">Aeromonas caviae</name>
    <name type="common">Aeromonas punctata</name>
    <dbReference type="NCBI Taxonomy" id="648"/>
    <lineage>
        <taxon>Bacteria</taxon>
        <taxon>Pseudomonadati</taxon>
        <taxon>Pseudomonadota</taxon>
        <taxon>Gammaproteobacteria</taxon>
        <taxon>Aeromonadales</taxon>
        <taxon>Aeromonadaceae</taxon>
        <taxon>Aeromonas</taxon>
    </lineage>
</organism>
<gene>
    <name evidence="2" type="ORF">KAM348_39480</name>
</gene>
<evidence type="ECO:0000313" key="3">
    <source>
        <dbReference type="Proteomes" id="UP000887009"/>
    </source>
</evidence>
<dbReference type="InterPro" id="IPR006120">
    <property type="entry name" value="Resolvase_HTH_dom"/>
</dbReference>
<dbReference type="InterPro" id="IPR017894">
    <property type="entry name" value="HTH_IS21_transposase_type"/>
</dbReference>
<dbReference type="Proteomes" id="UP000887009">
    <property type="component" value="Unassembled WGS sequence"/>
</dbReference>
<comment type="caution">
    <text evidence="2">The sequence shown here is derived from an EMBL/GenBank/DDBJ whole genome shotgun (WGS) entry which is preliminary data.</text>
</comment>